<keyword evidence="4" id="KW-1185">Reference proteome</keyword>
<dbReference type="AlphaFoldDB" id="A0AAE1PDT0"/>
<feature type="compositionally biased region" description="Acidic residues" evidence="1">
    <location>
        <begin position="264"/>
        <end position="274"/>
    </location>
</feature>
<evidence type="ECO:0000313" key="4">
    <source>
        <dbReference type="Proteomes" id="UP001292094"/>
    </source>
</evidence>
<feature type="compositionally biased region" description="Basic and acidic residues" evidence="1">
    <location>
        <begin position="693"/>
        <end position="730"/>
    </location>
</feature>
<proteinExistence type="predicted"/>
<feature type="domain" description="C2H2-type" evidence="2">
    <location>
        <begin position="655"/>
        <end position="677"/>
    </location>
</feature>
<dbReference type="InterPro" id="IPR013087">
    <property type="entry name" value="Znf_C2H2_type"/>
</dbReference>
<feature type="compositionally biased region" description="Gly residues" evidence="1">
    <location>
        <begin position="114"/>
        <end position="126"/>
    </location>
</feature>
<feature type="compositionally biased region" description="Gly residues" evidence="1">
    <location>
        <begin position="28"/>
        <end position="58"/>
    </location>
</feature>
<feature type="region of interest" description="Disordered" evidence="1">
    <location>
        <begin position="755"/>
        <end position="917"/>
    </location>
</feature>
<feature type="compositionally biased region" description="Basic and acidic residues" evidence="1">
    <location>
        <begin position="812"/>
        <end position="823"/>
    </location>
</feature>
<feature type="compositionally biased region" description="Gly residues" evidence="1">
    <location>
        <begin position="67"/>
        <end position="77"/>
    </location>
</feature>
<gene>
    <name evidence="3" type="ORF">Pmani_021478</name>
</gene>
<feature type="compositionally biased region" description="Basic and acidic residues" evidence="1">
    <location>
        <begin position="766"/>
        <end position="783"/>
    </location>
</feature>
<feature type="region of interest" description="Disordered" evidence="1">
    <location>
        <begin position="159"/>
        <end position="315"/>
    </location>
</feature>
<reference evidence="3" key="1">
    <citation type="submission" date="2023-11" db="EMBL/GenBank/DDBJ databases">
        <title>Genome assemblies of two species of porcelain crab, Petrolisthes cinctipes and Petrolisthes manimaculis (Anomura: Porcellanidae).</title>
        <authorList>
            <person name="Angst P."/>
        </authorList>
    </citation>
    <scope>NUCLEOTIDE SEQUENCE</scope>
    <source>
        <strain evidence="3">PB745_02</strain>
        <tissue evidence="3">Gill</tissue>
    </source>
</reference>
<feature type="compositionally biased region" description="Acidic residues" evidence="1">
    <location>
        <begin position="908"/>
        <end position="917"/>
    </location>
</feature>
<accession>A0AAE1PDT0</accession>
<feature type="compositionally biased region" description="Polar residues" evidence="1">
    <location>
        <begin position="97"/>
        <end position="107"/>
    </location>
</feature>
<feature type="compositionally biased region" description="Basic and acidic residues" evidence="1">
    <location>
        <begin position="514"/>
        <end position="595"/>
    </location>
</feature>
<feature type="compositionally biased region" description="Acidic residues" evidence="1">
    <location>
        <begin position="731"/>
        <end position="740"/>
    </location>
</feature>
<evidence type="ECO:0000313" key="3">
    <source>
        <dbReference type="EMBL" id="KAK4306720.1"/>
    </source>
</evidence>
<evidence type="ECO:0000256" key="1">
    <source>
        <dbReference type="SAM" id="MobiDB-lite"/>
    </source>
</evidence>
<dbReference type="EMBL" id="JAWZYT010002096">
    <property type="protein sequence ID" value="KAK4306720.1"/>
    <property type="molecule type" value="Genomic_DNA"/>
</dbReference>
<protein>
    <recommendedName>
        <fullName evidence="2">C2H2-type domain-containing protein</fullName>
    </recommendedName>
</protein>
<feature type="region of interest" description="Disordered" evidence="1">
    <location>
        <begin position="1"/>
        <end position="132"/>
    </location>
</feature>
<sequence length="917" mass="103653">MMPGYHGDGDGGGGGGGGGGDRYRGRGRGGFWGKRDGGGGGGRGYSHRGGGGGGGGRYGGDRHRWSDGGGGGGGGREGSSRGYKDYNQYNPRYRDGPSTSQSINPWQSGSGMSSRGGGGGGGGGKRPGMEATELLRSLSEFGHISSKESRIAIDILKSVLGSDSAGSSRDGWDGPPARKMRRMDWGGAGRSSPPLHKYRDRPYVNRRNQDYRGRGRPRLDYRKLTHSQLKEMEMARLEMPRPEKKEVKDQGKKSSGGKRVREGNEEEKEEEEGKEEGAARSGSPVQEGKQSGSESGKEKDAETREKKTDEAYPDSQNFFPRSALKCHMCDMVKFPNTKAYLSHLGGKNHELITQTFHSRCAATIEVLMAESKLACKRQPKKNTSGSRRCFKCECMISSSLQEHCKTTEHTLVSRYLDVKCCGNSYNRANAEEHRLSLRHLKNHLNLEEVRKENERKEMDKKVEELLKEDITSGENKGLDEIQEDEKKVSDEKKKEEKKTEEESKDILVTEDTDITEKLDKTEEAEEKAVEKIEQDAEKDSKVDEKKEEDVEIKEEKIPEDEKKPLDEEKEKTPEEKQKEKEEQERREAAAEEAFHSEVLSLWEQHHCQNTVVEKGEEEEDKETEKDSLPVTTLPPYDPDQPIGLEYLYKEVQYRCDVCLSVLRSAHHAEYHFRSTDHYHAMTRLLTLQVEEEMEKKKQQEEEAARRRREAERDDGDERRRDDEDDLHNMETVDEAGEDIDLETAICESATVTSTKIQAKNQGGKGKSIDKLDSKSSTSKKEGITEDMEEENMNDKGKKGDERQGLAEEDEDMHYILEEGKEVADVDEEEQEHVGGEEHGDNEDEEHGDEDHVEDEEHGDEDEERRAMDEEHGEGEDEEYYEEHPEEFDAEDDGEMEDSGIGRSYMERVDDEDEEDME</sequence>
<feature type="compositionally biased region" description="Acidic residues" evidence="1">
    <location>
        <begin position="870"/>
        <end position="897"/>
    </location>
</feature>
<feature type="compositionally biased region" description="Basic and acidic residues" evidence="1">
    <location>
        <begin position="295"/>
        <end position="310"/>
    </location>
</feature>
<feature type="region of interest" description="Disordered" evidence="1">
    <location>
        <begin position="691"/>
        <end position="740"/>
    </location>
</feature>
<feature type="compositionally biased region" description="Gly residues" evidence="1">
    <location>
        <begin position="10"/>
        <end position="20"/>
    </location>
</feature>
<feature type="compositionally biased region" description="Acidic residues" evidence="1">
    <location>
        <begin position="839"/>
        <end position="862"/>
    </location>
</feature>
<feature type="compositionally biased region" description="Basic and acidic residues" evidence="1">
    <location>
        <begin position="471"/>
        <end position="507"/>
    </location>
</feature>
<dbReference type="Proteomes" id="UP001292094">
    <property type="component" value="Unassembled WGS sequence"/>
</dbReference>
<dbReference type="PROSITE" id="PS00028">
    <property type="entry name" value="ZINC_FINGER_C2H2_1"/>
    <property type="match status" value="1"/>
</dbReference>
<comment type="caution">
    <text evidence="3">The sequence shown here is derived from an EMBL/GenBank/DDBJ whole genome shotgun (WGS) entry which is preliminary data.</text>
</comment>
<name>A0AAE1PDT0_9EUCA</name>
<feature type="compositionally biased region" description="Basic and acidic residues" evidence="1">
    <location>
        <begin position="200"/>
        <end position="252"/>
    </location>
</feature>
<evidence type="ECO:0000259" key="2">
    <source>
        <dbReference type="PROSITE" id="PS00028"/>
    </source>
</evidence>
<organism evidence="3 4">
    <name type="scientific">Petrolisthes manimaculis</name>
    <dbReference type="NCBI Taxonomy" id="1843537"/>
    <lineage>
        <taxon>Eukaryota</taxon>
        <taxon>Metazoa</taxon>
        <taxon>Ecdysozoa</taxon>
        <taxon>Arthropoda</taxon>
        <taxon>Crustacea</taxon>
        <taxon>Multicrustacea</taxon>
        <taxon>Malacostraca</taxon>
        <taxon>Eumalacostraca</taxon>
        <taxon>Eucarida</taxon>
        <taxon>Decapoda</taxon>
        <taxon>Pleocyemata</taxon>
        <taxon>Anomura</taxon>
        <taxon>Galatheoidea</taxon>
        <taxon>Porcellanidae</taxon>
        <taxon>Petrolisthes</taxon>
    </lineage>
</organism>
<feature type="compositionally biased region" description="Basic and acidic residues" evidence="1">
    <location>
        <begin position="792"/>
        <end position="805"/>
    </location>
</feature>
<feature type="region of interest" description="Disordered" evidence="1">
    <location>
        <begin position="471"/>
        <end position="636"/>
    </location>
</feature>